<evidence type="ECO:0000256" key="1">
    <source>
        <dbReference type="SAM" id="MobiDB-lite"/>
    </source>
</evidence>
<name>A0AAD7BL84_MYCRO</name>
<feature type="compositionally biased region" description="Polar residues" evidence="1">
    <location>
        <begin position="184"/>
        <end position="193"/>
    </location>
</feature>
<reference evidence="2" key="1">
    <citation type="submission" date="2023-03" db="EMBL/GenBank/DDBJ databases">
        <title>Massive genome expansion in bonnet fungi (Mycena s.s.) driven by repeated elements and novel gene families across ecological guilds.</title>
        <authorList>
            <consortium name="Lawrence Berkeley National Laboratory"/>
            <person name="Harder C.B."/>
            <person name="Miyauchi S."/>
            <person name="Viragh M."/>
            <person name="Kuo A."/>
            <person name="Thoen E."/>
            <person name="Andreopoulos B."/>
            <person name="Lu D."/>
            <person name="Skrede I."/>
            <person name="Drula E."/>
            <person name="Henrissat B."/>
            <person name="Morin E."/>
            <person name="Kohler A."/>
            <person name="Barry K."/>
            <person name="LaButti K."/>
            <person name="Morin E."/>
            <person name="Salamov A."/>
            <person name="Lipzen A."/>
            <person name="Mereny Z."/>
            <person name="Hegedus B."/>
            <person name="Baldrian P."/>
            <person name="Stursova M."/>
            <person name="Weitz H."/>
            <person name="Taylor A."/>
            <person name="Grigoriev I.V."/>
            <person name="Nagy L.G."/>
            <person name="Martin F."/>
            <person name="Kauserud H."/>
        </authorList>
    </citation>
    <scope>NUCLEOTIDE SEQUENCE</scope>
    <source>
        <strain evidence="2">CBHHK067</strain>
    </source>
</reference>
<gene>
    <name evidence="2" type="ORF">B0H17DRAFT_1151339</name>
</gene>
<accession>A0AAD7BL84</accession>
<proteinExistence type="predicted"/>
<keyword evidence="3" id="KW-1185">Reference proteome</keyword>
<sequence length="864" mass="94087">MKILTSGMSISCALRVEELLNPVGSPLLTPKGGNSAQVDIRPQLAGLTAFSGGPKALHAPQAIQDPLNDVLECLNTKQHHRVPDKSLTLAASPASAASEAPIKRFDVQINCQTTLEILSGLHSGMTGNIVDWICWPLVSHGPERLAGSILNVAHSGGGHMGQTLSGSVAKCLLMVDTEVPSPQGKGSKTCPNSNEDELTTPHIKASREDVREQLRKDHEDQLQYVSPSRDIFRRTSAHLAALQKLGCTRPLAQVMNLSTTEEEAREARDIYLFQTQRGYRMQEGLCEGHVVFDYGDDGCPYISLNFLMVENSSNSMCDSGPASPAAHYHPPTLRTALFTTLSVVRSAAVHEKHVGDGDQEEPADAIGDNVIFATLSMLANLLDNSLTTCNLGSGLPRRHPRKARGVWASPLRGADELLPRADGQEDLPAPVKASDCTGAQTASRPMAKKRGISAKKERYLELKDVVSATTSLDGLATIMGEALTVMRLNKGAPIKAGYDLLDAIHKRLLNHHEFPCVDESRQSFSVMVTRAVLTLVKLLATQGEAQQRPYCHSRRLWSLSRTHPSLPLRTPPLPNPEDERMLVKFIGVVPSLLSLPYPTILSTLNDGLSLLGLPLLTNTQKQWEVGIFIVPKDKVDLRVLMERWSKWRPTLLPRGHIASVTMHCFLQVDGVSFVGAGTLEDMKIELEVRNPHLGSVVNLSWVNKPPSEAKAAAMTEAGWKPPKAGSLFVRLQSHDLVDEAIVRGRVILAGPAPAVGRGFPLLCIVMCWKCYKYGHTQDRCSSTVWGAAERATMASPALKSLSCKRIAEQLRLRAAALCKEHEAKSRFSTTKPLSATLSPLPSALDLTDLLPKPHHLTPRLPEPL</sequence>
<feature type="region of interest" description="Disordered" evidence="1">
    <location>
        <begin position="180"/>
        <end position="200"/>
    </location>
</feature>
<evidence type="ECO:0000313" key="2">
    <source>
        <dbReference type="EMBL" id="KAJ7624173.1"/>
    </source>
</evidence>
<dbReference type="AlphaFoldDB" id="A0AAD7BL84"/>
<evidence type="ECO:0000313" key="3">
    <source>
        <dbReference type="Proteomes" id="UP001221757"/>
    </source>
</evidence>
<dbReference type="EMBL" id="JARKIE010000617">
    <property type="protein sequence ID" value="KAJ7624173.1"/>
    <property type="molecule type" value="Genomic_DNA"/>
</dbReference>
<organism evidence="2 3">
    <name type="scientific">Mycena rosella</name>
    <name type="common">Pink bonnet</name>
    <name type="synonym">Agaricus rosellus</name>
    <dbReference type="NCBI Taxonomy" id="1033263"/>
    <lineage>
        <taxon>Eukaryota</taxon>
        <taxon>Fungi</taxon>
        <taxon>Dikarya</taxon>
        <taxon>Basidiomycota</taxon>
        <taxon>Agaricomycotina</taxon>
        <taxon>Agaricomycetes</taxon>
        <taxon>Agaricomycetidae</taxon>
        <taxon>Agaricales</taxon>
        <taxon>Marasmiineae</taxon>
        <taxon>Mycenaceae</taxon>
        <taxon>Mycena</taxon>
    </lineage>
</organism>
<comment type="caution">
    <text evidence="2">The sequence shown here is derived from an EMBL/GenBank/DDBJ whole genome shotgun (WGS) entry which is preliminary data.</text>
</comment>
<protein>
    <submittedName>
        <fullName evidence="2">Uncharacterized protein</fullName>
    </submittedName>
</protein>
<dbReference type="Proteomes" id="UP001221757">
    <property type="component" value="Unassembled WGS sequence"/>
</dbReference>
<feature type="region of interest" description="Disordered" evidence="1">
    <location>
        <begin position="421"/>
        <end position="450"/>
    </location>
</feature>